<organism evidence="1">
    <name type="scientific">freshwater metagenome</name>
    <dbReference type="NCBI Taxonomy" id="449393"/>
    <lineage>
        <taxon>unclassified sequences</taxon>
        <taxon>metagenomes</taxon>
        <taxon>ecological metagenomes</taxon>
    </lineage>
</organism>
<accession>A0A6J7GZ27</accession>
<dbReference type="AlphaFoldDB" id="A0A6J7GZ27"/>
<evidence type="ECO:0000313" key="1">
    <source>
        <dbReference type="EMBL" id="CAB4908699.1"/>
    </source>
</evidence>
<name>A0A6J7GZ27_9ZZZZ</name>
<reference evidence="1" key="1">
    <citation type="submission" date="2020-05" db="EMBL/GenBank/DDBJ databases">
        <authorList>
            <person name="Chiriac C."/>
            <person name="Salcher M."/>
            <person name="Ghai R."/>
            <person name="Kavagutti S V."/>
        </authorList>
    </citation>
    <scope>NUCLEOTIDE SEQUENCE</scope>
</reference>
<dbReference type="EMBL" id="CAFBMJ010000106">
    <property type="protein sequence ID" value="CAB4908699.1"/>
    <property type="molecule type" value="Genomic_DNA"/>
</dbReference>
<proteinExistence type="predicted"/>
<protein>
    <submittedName>
        <fullName evidence="1">Unannotated protein</fullName>
    </submittedName>
</protein>
<sequence>MHEACCTVAQQGAHVYACAIVGKALLEIFASRLAAIWRTAFPVANTVGKTQRTPNKQHWDDGVKRNLQCTRNALEHFTMHERCFFPASDLGDDARDHGEDTNANSERNRDLIWLDALCAGHRGGCRVVCGAHEDLTLVGFVPLTENQKEFIQQLLGAKRHPRLRQWRPHRPCSPPTSRPWSP</sequence>
<gene>
    <name evidence="1" type="ORF">UFOPK3573_01089</name>
</gene>